<dbReference type="EMBL" id="JACHGN010000013">
    <property type="protein sequence ID" value="MBB5136245.1"/>
    <property type="molecule type" value="Genomic_DNA"/>
</dbReference>
<dbReference type="InterPro" id="IPR036271">
    <property type="entry name" value="Tet_transcr_reg_TetR-rel_C_sf"/>
</dbReference>
<proteinExistence type="predicted"/>
<comment type="caution">
    <text evidence="4">The sequence shown here is derived from an EMBL/GenBank/DDBJ whole genome shotgun (WGS) entry which is preliminary data.</text>
</comment>
<evidence type="ECO:0000313" key="4">
    <source>
        <dbReference type="EMBL" id="MBB5136245.1"/>
    </source>
</evidence>
<reference evidence="4 5" key="1">
    <citation type="submission" date="2020-08" db="EMBL/GenBank/DDBJ databases">
        <title>Genomic Encyclopedia of Type Strains, Phase IV (KMG-IV): sequencing the most valuable type-strain genomes for metagenomic binning, comparative biology and taxonomic classification.</title>
        <authorList>
            <person name="Goeker M."/>
        </authorList>
    </citation>
    <scope>NUCLEOTIDE SEQUENCE [LARGE SCALE GENOMIC DNA]</scope>
    <source>
        <strain evidence="4 5">DSM 45615</strain>
    </source>
</reference>
<keyword evidence="2" id="KW-0804">Transcription</keyword>
<sequence>MPGIPDDMVARAVAAWTTLFGMVSFELFGQFNNTIYARDALFDHTMTRIAVFMGIPT</sequence>
<evidence type="ECO:0000313" key="5">
    <source>
        <dbReference type="Proteomes" id="UP000578449"/>
    </source>
</evidence>
<dbReference type="RefSeq" id="WP_376771976.1">
    <property type="nucleotide sequence ID" value="NZ_JACHGN010000013.1"/>
</dbReference>
<keyword evidence="1" id="KW-0805">Transcription regulation</keyword>
<accession>A0A840PJK6</accession>
<name>A0A840PJK6_9ACTN</name>
<dbReference type="Pfam" id="PF13305">
    <property type="entry name" value="TetR_C_33"/>
    <property type="match status" value="1"/>
</dbReference>
<evidence type="ECO:0000256" key="1">
    <source>
        <dbReference type="ARBA" id="ARBA00023015"/>
    </source>
</evidence>
<evidence type="ECO:0000259" key="3">
    <source>
        <dbReference type="Pfam" id="PF13305"/>
    </source>
</evidence>
<dbReference type="InterPro" id="IPR025996">
    <property type="entry name" value="MT1864/Rv1816-like_C"/>
</dbReference>
<dbReference type="Proteomes" id="UP000578449">
    <property type="component" value="Unassembled WGS sequence"/>
</dbReference>
<dbReference type="AlphaFoldDB" id="A0A840PJK6"/>
<keyword evidence="5" id="KW-1185">Reference proteome</keyword>
<protein>
    <recommendedName>
        <fullName evidence="3">HTH-type transcriptional regulator MT1864/Rv1816-like C-terminal domain-containing protein</fullName>
    </recommendedName>
</protein>
<feature type="domain" description="HTH-type transcriptional regulator MT1864/Rv1816-like C-terminal" evidence="3">
    <location>
        <begin position="5"/>
        <end position="48"/>
    </location>
</feature>
<dbReference type="SUPFAM" id="SSF48498">
    <property type="entry name" value="Tetracyclin repressor-like, C-terminal domain"/>
    <property type="match status" value="1"/>
</dbReference>
<evidence type="ECO:0000256" key="2">
    <source>
        <dbReference type="ARBA" id="ARBA00023163"/>
    </source>
</evidence>
<gene>
    <name evidence="4" type="ORF">HNP84_005989</name>
</gene>
<dbReference type="Gene3D" id="1.10.357.10">
    <property type="entry name" value="Tetracycline Repressor, domain 2"/>
    <property type="match status" value="1"/>
</dbReference>
<organism evidence="4 5">
    <name type="scientific">Thermocatellispora tengchongensis</name>
    <dbReference type="NCBI Taxonomy" id="1073253"/>
    <lineage>
        <taxon>Bacteria</taxon>
        <taxon>Bacillati</taxon>
        <taxon>Actinomycetota</taxon>
        <taxon>Actinomycetes</taxon>
        <taxon>Streptosporangiales</taxon>
        <taxon>Streptosporangiaceae</taxon>
        <taxon>Thermocatellispora</taxon>
    </lineage>
</organism>